<organism evidence="2 3">
    <name type="scientific">Halarchaeum rubridurum</name>
    <dbReference type="NCBI Taxonomy" id="489911"/>
    <lineage>
        <taxon>Archaea</taxon>
        <taxon>Methanobacteriati</taxon>
        <taxon>Methanobacteriota</taxon>
        <taxon>Stenosarchaea group</taxon>
        <taxon>Halobacteria</taxon>
        <taxon>Halobacteriales</taxon>
        <taxon>Halobacteriaceae</taxon>
    </lineage>
</organism>
<accession>A0A830G1E2</accession>
<keyword evidence="1" id="KW-0812">Transmembrane</keyword>
<comment type="caution">
    <text evidence="2">The sequence shown here is derived from an EMBL/GenBank/DDBJ whole genome shotgun (WGS) entry which is preliminary data.</text>
</comment>
<evidence type="ECO:0000256" key="1">
    <source>
        <dbReference type="SAM" id="Phobius"/>
    </source>
</evidence>
<keyword evidence="3" id="KW-1185">Reference proteome</keyword>
<gene>
    <name evidence="2" type="ORF">GCM10009017_21100</name>
</gene>
<reference evidence="2" key="1">
    <citation type="journal article" date="2014" name="Int. J. Syst. Evol. Microbiol.">
        <title>Complete genome sequence of Corynebacterium casei LMG S-19264T (=DSM 44701T), isolated from a smear-ripened cheese.</title>
        <authorList>
            <consortium name="US DOE Joint Genome Institute (JGI-PGF)"/>
            <person name="Walter F."/>
            <person name="Albersmeier A."/>
            <person name="Kalinowski J."/>
            <person name="Ruckert C."/>
        </authorList>
    </citation>
    <scope>NUCLEOTIDE SEQUENCE</scope>
    <source>
        <strain evidence="2">JCM 16108</strain>
    </source>
</reference>
<feature type="transmembrane region" description="Helical" evidence="1">
    <location>
        <begin position="44"/>
        <end position="62"/>
    </location>
</feature>
<dbReference type="Proteomes" id="UP000614609">
    <property type="component" value="Unassembled WGS sequence"/>
</dbReference>
<name>A0A830G1E2_9EURY</name>
<dbReference type="AlphaFoldDB" id="A0A830G1E2"/>
<protein>
    <submittedName>
        <fullName evidence="2">Uncharacterized protein</fullName>
    </submittedName>
</protein>
<feature type="transmembrane region" description="Helical" evidence="1">
    <location>
        <begin position="68"/>
        <end position="90"/>
    </location>
</feature>
<sequence>MARSPKETWSDTRGGGPVLVLGPAGNDYGAGATSGRMVSSGVRTLVCAVVGLVAGAVLGPSFAPDPTGVVACALALAAALAVGGGLYATWGRGE</sequence>
<evidence type="ECO:0000313" key="3">
    <source>
        <dbReference type="Proteomes" id="UP000614609"/>
    </source>
</evidence>
<proteinExistence type="predicted"/>
<evidence type="ECO:0000313" key="2">
    <source>
        <dbReference type="EMBL" id="GGM70712.1"/>
    </source>
</evidence>
<keyword evidence="1" id="KW-0472">Membrane</keyword>
<reference evidence="2" key="2">
    <citation type="submission" date="2020-09" db="EMBL/GenBank/DDBJ databases">
        <authorList>
            <person name="Sun Q."/>
            <person name="Ohkuma M."/>
        </authorList>
    </citation>
    <scope>NUCLEOTIDE SEQUENCE</scope>
    <source>
        <strain evidence="2">JCM 16108</strain>
    </source>
</reference>
<keyword evidence="1" id="KW-1133">Transmembrane helix</keyword>
<dbReference type="EMBL" id="BMOO01000004">
    <property type="protein sequence ID" value="GGM70712.1"/>
    <property type="molecule type" value="Genomic_DNA"/>
</dbReference>